<reference evidence="1" key="1">
    <citation type="submission" date="2014-05" db="EMBL/GenBank/DDBJ databases">
        <authorList>
            <person name="Chronopoulou M."/>
        </authorList>
    </citation>
    <scope>NUCLEOTIDE SEQUENCE</scope>
    <source>
        <tissue evidence="1">Whole organism</tissue>
    </source>
</reference>
<evidence type="ECO:0000313" key="1">
    <source>
        <dbReference type="EMBL" id="CDW17511.1"/>
    </source>
</evidence>
<protein>
    <submittedName>
        <fullName evidence="1">Uncharacterized protein</fullName>
    </submittedName>
</protein>
<accession>A0A0K2SW61</accession>
<name>A0A0K2SW61_LEPSM</name>
<proteinExistence type="predicted"/>
<dbReference type="EMBL" id="HACA01000150">
    <property type="protein sequence ID" value="CDW17511.1"/>
    <property type="molecule type" value="Transcribed_RNA"/>
</dbReference>
<sequence>MKKDTNFDFVKTKLLQQIQVALPIPPICFIYDGTLAPLPKL</sequence>
<organism evidence="1">
    <name type="scientific">Lepeophtheirus salmonis</name>
    <name type="common">Salmon louse</name>
    <name type="synonym">Caligus salmonis</name>
    <dbReference type="NCBI Taxonomy" id="72036"/>
    <lineage>
        <taxon>Eukaryota</taxon>
        <taxon>Metazoa</taxon>
        <taxon>Ecdysozoa</taxon>
        <taxon>Arthropoda</taxon>
        <taxon>Crustacea</taxon>
        <taxon>Multicrustacea</taxon>
        <taxon>Hexanauplia</taxon>
        <taxon>Copepoda</taxon>
        <taxon>Siphonostomatoida</taxon>
        <taxon>Caligidae</taxon>
        <taxon>Lepeophtheirus</taxon>
    </lineage>
</organism>
<dbReference type="AlphaFoldDB" id="A0A0K2SW61"/>